<dbReference type="GO" id="GO:0000981">
    <property type="term" value="F:DNA-binding transcription factor activity, RNA polymerase II-specific"/>
    <property type="evidence" value="ECO:0007669"/>
    <property type="project" value="TreeGrafter"/>
</dbReference>
<reference evidence="7 8" key="1">
    <citation type="journal article" date="2023" name="Nat. Commun.">
        <title>Origin of minicircular mitochondrial genomes in red algae.</title>
        <authorList>
            <person name="Lee Y."/>
            <person name="Cho C.H."/>
            <person name="Lee Y.M."/>
            <person name="Park S.I."/>
            <person name="Yang J.H."/>
            <person name="West J.A."/>
            <person name="Bhattacharya D."/>
            <person name="Yoon H.S."/>
        </authorList>
    </citation>
    <scope>NUCLEOTIDE SEQUENCE [LARGE SCALE GENOMIC DNA]</scope>
    <source>
        <strain evidence="7 8">CCMP1338</strain>
        <tissue evidence="7">Whole cell</tissue>
    </source>
</reference>
<proteinExistence type="predicted"/>
<evidence type="ECO:0000256" key="1">
    <source>
        <dbReference type="ARBA" id="ARBA00022723"/>
    </source>
</evidence>
<dbReference type="AlphaFoldDB" id="A0AAV8V0M1"/>
<dbReference type="InterPro" id="IPR013087">
    <property type="entry name" value="Znf_C2H2_type"/>
</dbReference>
<gene>
    <name evidence="7" type="ORF">NDN08_008117</name>
</gene>
<protein>
    <recommendedName>
        <fullName evidence="6">C2H2-type domain-containing protein</fullName>
    </recommendedName>
</protein>
<dbReference type="Pfam" id="PF00096">
    <property type="entry name" value="zf-C2H2"/>
    <property type="match status" value="1"/>
</dbReference>
<evidence type="ECO:0000256" key="5">
    <source>
        <dbReference type="PROSITE-ProRule" id="PRU00042"/>
    </source>
</evidence>
<dbReference type="GO" id="GO:0005667">
    <property type="term" value="C:transcription regulator complex"/>
    <property type="evidence" value="ECO:0007669"/>
    <property type="project" value="TreeGrafter"/>
</dbReference>
<accession>A0AAV8V0M1</accession>
<keyword evidence="3 5" id="KW-0863">Zinc-finger</keyword>
<dbReference type="PANTHER" id="PTHR14003">
    <property type="entry name" value="TRANSCRIPTIONAL REPRESSOR PROTEIN YY"/>
    <property type="match status" value="1"/>
</dbReference>
<dbReference type="PROSITE" id="PS00028">
    <property type="entry name" value="ZINC_FINGER_C2H2_1"/>
    <property type="match status" value="1"/>
</dbReference>
<evidence type="ECO:0000256" key="4">
    <source>
        <dbReference type="ARBA" id="ARBA00022833"/>
    </source>
</evidence>
<dbReference type="GO" id="GO:0008270">
    <property type="term" value="F:zinc ion binding"/>
    <property type="evidence" value="ECO:0007669"/>
    <property type="project" value="UniProtKB-KW"/>
</dbReference>
<evidence type="ECO:0000256" key="2">
    <source>
        <dbReference type="ARBA" id="ARBA00022737"/>
    </source>
</evidence>
<sequence length="137" mass="15332">MGRNKVYSCKAEGCEKVFVSLQGFKEHTKEHGAIRYECPMKGCGKSFKWRSSLASHKKSHQVKAKKYEIETLSVSDSASETESVPGSPLSFGSLVEDFDMCHKTMFDYGDDLSACRKQDSLYLIATENLCSPTAWDI</sequence>
<dbReference type="Gene3D" id="3.30.160.60">
    <property type="entry name" value="Classic Zinc Finger"/>
    <property type="match status" value="1"/>
</dbReference>
<dbReference type="Proteomes" id="UP001157974">
    <property type="component" value="Unassembled WGS sequence"/>
</dbReference>
<dbReference type="EMBL" id="JAMWBK010000002">
    <property type="protein sequence ID" value="KAJ8908020.1"/>
    <property type="molecule type" value="Genomic_DNA"/>
</dbReference>
<comment type="caution">
    <text evidence="7">The sequence shown here is derived from an EMBL/GenBank/DDBJ whole genome shotgun (WGS) entry which is preliminary data.</text>
</comment>
<dbReference type="GO" id="GO:0000785">
    <property type="term" value="C:chromatin"/>
    <property type="evidence" value="ECO:0007669"/>
    <property type="project" value="TreeGrafter"/>
</dbReference>
<feature type="domain" description="C2H2-type" evidence="6">
    <location>
        <begin position="36"/>
        <end position="65"/>
    </location>
</feature>
<evidence type="ECO:0000313" key="7">
    <source>
        <dbReference type="EMBL" id="KAJ8908020.1"/>
    </source>
</evidence>
<keyword evidence="2" id="KW-0677">Repeat</keyword>
<keyword evidence="4" id="KW-0862">Zinc</keyword>
<name>A0AAV8V0M1_9RHOD</name>
<evidence type="ECO:0000256" key="3">
    <source>
        <dbReference type="ARBA" id="ARBA00022771"/>
    </source>
</evidence>
<dbReference type="GO" id="GO:0031519">
    <property type="term" value="C:PcG protein complex"/>
    <property type="evidence" value="ECO:0007669"/>
    <property type="project" value="TreeGrafter"/>
</dbReference>
<dbReference type="PANTHER" id="PTHR14003:SF19">
    <property type="entry name" value="YY2 TRANSCRIPTION FACTOR"/>
    <property type="match status" value="1"/>
</dbReference>
<keyword evidence="8" id="KW-1185">Reference proteome</keyword>
<keyword evidence="1" id="KW-0479">Metal-binding</keyword>
<dbReference type="SUPFAM" id="SSF57667">
    <property type="entry name" value="beta-beta-alpha zinc fingers"/>
    <property type="match status" value="1"/>
</dbReference>
<feature type="domain" description="C2H2-type" evidence="6">
    <location>
        <begin position="7"/>
        <end position="36"/>
    </location>
</feature>
<dbReference type="InterPro" id="IPR036236">
    <property type="entry name" value="Znf_C2H2_sf"/>
</dbReference>
<dbReference type="SMART" id="SM00355">
    <property type="entry name" value="ZnF_C2H2"/>
    <property type="match status" value="2"/>
</dbReference>
<organism evidence="7 8">
    <name type="scientific">Rhodosorus marinus</name>
    <dbReference type="NCBI Taxonomy" id="101924"/>
    <lineage>
        <taxon>Eukaryota</taxon>
        <taxon>Rhodophyta</taxon>
        <taxon>Stylonematophyceae</taxon>
        <taxon>Stylonematales</taxon>
        <taxon>Stylonemataceae</taxon>
        <taxon>Rhodosorus</taxon>
    </lineage>
</organism>
<evidence type="ECO:0000313" key="8">
    <source>
        <dbReference type="Proteomes" id="UP001157974"/>
    </source>
</evidence>
<dbReference type="GO" id="GO:0000978">
    <property type="term" value="F:RNA polymerase II cis-regulatory region sequence-specific DNA binding"/>
    <property type="evidence" value="ECO:0007669"/>
    <property type="project" value="TreeGrafter"/>
</dbReference>
<dbReference type="PROSITE" id="PS50157">
    <property type="entry name" value="ZINC_FINGER_C2H2_2"/>
    <property type="match status" value="2"/>
</dbReference>
<evidence type="ECO:0000259" key="6">
    <source>
        <dbReference type="PROSITE" id="PS50157"/>
    </source>
</evidence>